<dbReference type="EMBL" id="CM042019">
    <property type="protein sequence ID" value="KAI3823330.1"/>
    <property type="molecule type" value="Genomic_DNA"/>
</dbReference>
<name>A0ACB9JTP2_9ASTR</name>
<reference evidence="2" key="1">
    <citation type="journal article" date="2022" name="Mol. Ecol. Resour.">
        <title>The genomes of chicory, endive, great burdock and yacon provide insights into Asteraceae palaeo-polyploidization history and plant inulin production.</title>
        <authorList>
            <person name="Fan W."/>
            <person name="Wang S."/>
            <person name="Wang H."/>
            <person name="Wang A."/>
            <person name="Jiang F."/>
            <person name="Liu H."/>
            <person name="Zhao H."/>
            <person name="Xu D."/>
            <person name="Zhang Y."/>
        </authorList>
    </citation>
    <scope>NUCLEOTIDE SEQUENCE [LARGE SCALE GENOMIC DNA]</scope>
    <source>
        <strain evidence="2">cv. Yunnan</strain>
    </source>
</reference>
<comment type="caution">
    <text evidence="1">The sequence shown here is derived from an EMBL/GenBank/DDBJ whole genome shotgun (WGS) entry which is preliminary data.</text>
</comment>
<sequence length="148" mass="16319">MALKTVIKNAAPFLKRTIKGMANQDVFFDHCFMIADLGCSSGMNTLLVASSIIDTIHELFQVLSMVDYSQTKVCTLFTPLVVFIGFLSDDGQKLCAAMMKSGSDTIVTGNGWLDCRRSSSLTNWYQSLKDFRSGVVSQLRKVSQSVLD</sequence>
<evidence type="ECO:0000313" key="2">
    <source>
        <dbReference type="Proteomes" id="UP001056120"/>
    </source>
</evidence>
<dbReference type="Proteomes" id="UP001056120">
    <property type="component" value="Linkage Group LG02"/>
</dbReference>
<accession>A0ACB9JTP2</accession>
<proteinExistence type="predicted"/>
<keyword evidence="2" id="KW-1185">Reference proteome</keyword>
<organism evidence="1 2">
    <name type="scientific">Smallanthus sonchifolius</name>
    <dbReference type="NCBI Taxonomy" id="185202"/>
    <lineage>
        <taxon>Eukaryota</taxon>
        <taxon>Viridiplantae</taxon>
        <taxon>Streptophyta</taxon>
        <taxon>Embryophyta</taxon>
        <taxon>Tracheophyta</taxon>
        <taxon>Spermatophyta</taxon>
        <taxon>Magnoliopsida</taxon>
        <taxon>eudicotyledons</taxon>
        <taxon>Gunneridae</taxon>
        <taxon>Pentapetalae</taxon>
        <taxon>asterids</taxon>
        <taxon>campanulids</taxon>
        <taxon>Asterales</taxon>
        <taxon>Asteraceae</taxon>
        <taxon>Asteroideae</taxon>
        <taxon>Heliantheae alliance</taxon>
        <taxon>Millerieae</taxon>
        <taxon>Smallanthus</taxon>
    </lineage>
</organism>
<evidence type="ECO:0000313" key="1">
    <source>
        <dbReference type="EMBL" id="KAI3823330.1"/>
    </source>
</evidence>
<reference evidence="1 2" key="2">
    <citation type="journal article" date="2022" name="Mol. Ecol. Resour.">
        <title>The genomes of chicory, endive, great burdock and yacon provide insights into Asteraceae paleo-polyploidization history and plant inulin production.</title>
        <authorList>
            <person name="Fan W."/>
            <person name="Wang S."/>
            <person name="Wang H."/>
            <person name="Wang A."/>
            <person name="Jiang F."/>
            <person name="Liu H."/>
            <person name="Zhao H."/>
            <person name="Xu D."/>
            <person name="Zhang Y."/>
        </authorList>
    </citation>
    <scope>NUCLEOTIDE SEQUENCE [LARGE SCALE GENOMIC DNA]</scope>
    <source>
        <strain evidence="2">cv. Yunnan</strain>
        <tissue evidence="1">Leaves</tissue>
    </source>
</reference>
<protein>
    <submittedName>
        <fullName evidence="1">Uncharacterized protein</fullName>
    </submittedName>
</protein>
<gene>
    <name evidence="1" type="ORF">L1987_04765</name>
</gene>